<evidence type="ECO:0000256" key="7">
    <source>
        <dbReference type="SAM" id="Coils"/>
    </source>
</evidence>
<sequence length="171" mass="20531">MFEKSMEEHVKNLQNRMDQFEADPLREHQTAIQTLQQKIRELQEEISIKRSRYAEAAETVRKMDRRVKEMQFKVEEDRKNHQRIQGMVDQLRQSIRMVRIQSQEADEIAALNFAMFVKAQQRLEDVEERCNMAENEIARLNAMNSAPISRPAKDKNRILFYFFQNRFQIPN</sequence>
<evidence type="ECO:0000256" key="2">
    <source>
        <dbReference type="ARBA" id="ARBA00022433"/>
    </source>
</evidence>
<comment type="subcellular location">
    <subcellularLocation>
        <location evidence="1">Cytoplasm</location>
        <location evidence="1">Myofibril</location>
    </subcellularLocation>
</comment>
<evidence type="ECO:0000313" key="8">
    <source>
        <dbReference type="EMBL" id="GFY42426.1"/>
    </source>
</evidence>
<keyword evidence="3" id="KW-0963">Cytoplasm</keyword>
<comment type="caution">
    <text evidence="8">The sequence shown here is derived from an EMBL/GenBank/DDBJ whole genome shotgun (WGS) entry which is preliminary data.</text>
</comment>
<keyword evidence="5" id="KW-0505">Motor protein</keyword>
<evidence type="ECO:0000256" key="1">
    <source>
        <dbReference type="ARBA" id="ARBA00004657"/>
    </source>
</evidence>
<accession>A0A8X6WYD3</accession>
<organism evidence="8 9">
    <name type="scientific">Trichonephila inaurata madagascariensis</name>
    <dbReference type="NCBI Taxonomy" id="2747483"/>
    <lineage>
        <taxon>Eukaryota</taxon>
        <taxon>Metazoa</taxon>
        <taxon>Ecdysozoa</taxon>
        <taxon>Arthropoda</taxon>
        <taxon>Chelicerata</taxon>
        <taxon>Arachnida</taxon>
        <taxon>Araneae</taxon>
        <taxon>Araneomorphae</taxon>
        <taxon>Entelegynae</taxon>
        <taxon>Araneoidea</taxon>
        <taxon>Nephilidae</taxon>
        <taxon>Trichonephila</taxon>
        <taxon>Trichonephila inaurata</taxon>
    </lineage>
</organism>
<dbReference type="AlphaFoldDB" id="A0A8X6WYD3"/>
<feature type="coiled-coil region" evidence="7">
    <location>
        <begin position="116"/>
        <end position="143"/>
    </location>
</feature>
<name>A0A8X6WYD3_9ARAC</name>
<gene>
    <name evidence="8" type="primary">BV898_01897</name>
    <name evidence="8" type="ORF">TNIN_205072</name>
</gene>
<evidence type="ECO:0000256" key="4">
    <source>
        <dbReference type="ARBA" id="ARBA00023123"/>
    </source>
</evidence>
<keyword evidence="7" id="KW-0175">Coiled coil</keyword>
<evidence type="ECO:0000313" key="9">
    <source>
        <dbReference type="Proteomes" id="UP000886998"/>
    </source>
</evidence>
<evidence type="ECO:0000256" key="5">
    <source>
        <dbReference type="ARBA" id="ARBA00023175"/>
    </source>
</evidence>
<dbReference type="Proteomes" id="UP000886998">
    <property type="component" value="Unassembled WGS sequence"/>
</dbReference>
<dbReference type="OrthoDB" id="2018427at2759"/>
<keyword evidence="9" id="KW-1185">Reference proteome</keyword>
<proteinExistence type="predicted"/>
<dbReference type="PANTHER" id="PTHR46349:SF6">
    <property type="entry name" value="MYOSIN-6-LIKE"/>
    <property type="match status" value="1"/>
</dbReference>
<reference evidence="8" key="1">
    <citation type="submission" date="2020-08" db="EMBL/GenBank/DDBJ databases">
        <title>Multicomponent nature underlies the extraordinary mechanical properties of spider dragline silk.</title>
        <authorList>
            <person name="Kono N."/>
            <person name="Nakamura H."/>
            <person name="Mori M."/>
            <person name="Yoshida Y."/>
            <person name="Ohtoshi R."/>
            <person name="Malay A.D."/>
            <person name="Moran D.A.P."/>
            <person name="Tomita M."/>
            <person name="Numata K."/>
            <person name="Arakawa K."/>
        </authorList>
    </citation>
    <scope>NUCLEOTIDE SEQUENCE</scope>
</reference>
<keyword evidence="6" id="KW-0514">Muscle protein</keyword>
<evidence type="ECO:0000256" key="6">
    <source>
        <dbReference type="ARBA" id="ARBA00023179"/>
    </source>
</evidence>
<keyword evidence="4" id="KW-0518">Myosin</keyword>
<evidence type="ECO:0000256" key="3">
    <source>
        <dbReference type="ARBA" id="ARBA00022490"/>
    </source>
</evidence>
<dbReference type="PANTHER" id="PTHR46349">
    <property type="entry name" value="CINGULIN-LIKE PROTEIN 1-RELATED"/>
    <property type="match status" value="1"/>
</dbReference>
<feature type="coiled-coil region" evidence="7">
    <location>
        <begin position="3"/>
        <end position="59"/>
    </location>
</feature>
<protein>
    <submittedName>
        <fullName evidence="8">Myosin heavy chain, muscle</fullName>
    </submittedName>
</protein>
<dbReference type="EMBL" id="BMAV01003064">
    <property type="protein sequence ID" value="GFY42426.1"/>
    <property type="molecule type" value="Genomic_DNA"/>
</dbReference>
<keyword evidence="2" id="KW-0787">Thick filament</keyword>